<dbReference type="AlphaFoldDB" id="A0A1R1EJE6"/>
<protein>
    <recommendedName>
        <fullName evidence="1">DinB-like domain-containing protein</fullName>
    </recommendedName>
</protein>
<dbReference type="InterPro" id="IPR024775">
    <property type="entry name" value="DinB-like"/>
</dbReference>
<dbReference type="STRING" id="297318.BK138_24295"/>
<name>A0A1R1EJE6_9BACL</name>
<sequence length="231" mass="27088">MDLKQRKQWNENHKKLTHIILKPNEHQTSIELFLDQHRLLHSTRMSNSPIPTLEDELFINLCEGTLRKYPVTTPDTKNSIVWHIWHITRIEDMTMNVLVNNDEQVLHSGQWNKKLNVNYPHSGNEMTEAEVTDLSENIDIQALMAYRNDVGRKTREVVSRLLPNAFNQKVEAERMKVLEEQKAVKKEASWLLEYWGGKTIAGLILMPATRHIFLHLNKSIRIKQRIQKKGD</sequence>
<dbReference type="Gene3D" id="1.20.120.450">
    <property type="entry name" value="dinb family like domain"/>
    <property type="match status" value="1"/>
</dbReference>
<keyword evidence="3" id="KW-1185">Reference proteome</keyword>
<reference evidence="2 3" key="1">
    <citation type="submission" date="2016-11" db="EMBL/GenBank/DDBJ databases">
        <title>Paenibacillus species isolates.</title>
        <authorList>
            <person name="Beno S.M."/>
        </authorList>
    </citation>
    <scope>NUCLEOTIDE SEQUENCE [LARGE SCALE GENOMIC DNA]</scope>
    <source>
        <strain evidence="2 3">FSL R5-0378</strain>
    </source>
</reference>
<evidence type="ECO:0000313" key="2">
    <source>
        <dbReference type="EMBL" id="OMF51954.1"/>
    </source>
</evidence>
<dbReference type="Proteomes" id="UP000187172">
    <property type="component" value="Unassembled WGS sequence"/>
</dbReference>
<dbReference type="EMBL" id="MRTP01000008">
    <property type="protein sequence ID" value="OMF51954.1"/>
    <property type="molecule type" value="Genomic_DNA"/>
</dbReference>
<dbReference type="Pfam" id="PF12867">
    <property type="entry name" value="DinB_2"/>
    <property type="match status" value="1"/>
</dbReference>
<accession>A0A1R1EJE6</accession>
<dbReference type="InterPro" id="IPR034660">
    <property type="entry name" value="DinB/YfiT-like"/>
</dbReference>
<feature type="domain" description="DinB-like" evidence="1">
    <location>
        <begin position="61"/>
        <end position="173"/>
    </location>
</feature>
<comment type="caution">
    <text evidence="2">The sequence shown here is derived from an EMBL/GenBank/DDBJ whole genome shotgun (WGS) entry which is preliminary data.</text>
</comment>
<evidence type="ECO:0000259" key="1">
    <source>
        <dbReference type="Pfam" id="PF12867"/>
    </source>
</evidence>
<gene>
    <name evidence="2" type="ORF">BK138_24295</name>
</gene>
<dbReference type="RefSeq" id="WP_076173380.1">
    <property type="nucleotide sequence ID" value="NZ_MRTP01000008.1"/>
</dbReference>
<proteinExistence type="predicted"/>
<evidence type="ECO:0000313" key="3">
    <source>
        <dbReference type="Proteomes" id="UP000187172"/>
    </source>
</evidence>
<organism evidence="2 3">
    <name type="scientific">Paenibacillus rhizosphaerae</name>
    <dbReference type="NCBI Taxonomy" id="297318"/>
    <lineage>
        <taxon>Bacteria</taxon>
        <taxon>Bacillati</taxon>
        <taxon>Bacillota</taxon>
        <taxon>Bacilli</taxon>
        <taxon>Bacillales</taxon>
        <taxon>Paenibacillaceae</taxon>
        <taxon>Paenibacillus</taxon>
    </lineage>
</organism>